<proteinExistence type="predicted"/>
<dbReference type="Proteomes" id="UP000548423">
    <property type="component" value="Unassembled WGS sequence"/>
</dbReference>
<dbReference type="AlphaFoldDB" id="A0A852TA24"/>
<name>A0A852TA24_9BACI</name>
<gene>
    <name evidence="1" type="ORF">F4694_001464</name>
</gene>
<reference evidence="2" key="2">
    <citation type="submission" date="2020-08" db="EMBL/GenBank/DDBJ databases">
        <title>The Agave Microbiome: Exploring the role of microbial communities in plant adaptations to desert environments.</title>
        <authorList>
            <person name="Partida-Martinez L.P."/>
        </authorList>
    </citation>
    <scope>NUCLEOTIDE SEQUENCE [LARGE SCALE GENOMIC DNA]</scope>
    <source>
        <strain evidence="2">AT2.8</strain>
    </source>
</reference>
<protein>
    <submittedName>
        <fullName evidence="1">Uncharacterized protein</fullName>
    </submittedName>
</protein>
<accession>A0A852TA24</accession>
<comment type="caution">
    <text evidence="1">The sequence shown here is derived from an EMBL/GenBank/DDBJ whole genome shotgun (WGS) entry which is preliminary data.</text>
</comment>
<sequence length="93" mass="10852">MYRFSVEGDEWILRFSPQIYIEAEEKQVVLMSLLQIGNDLSSYSHGDAFLMFTKKIGAIVFDVERIPSFILTVSNIIPEENWYMQDSNLKLIQ</sequence>
<dbReference type="EMBL" id="JACCBX010000003">
    <property type="protein sequence ID" value="NYE04715.1"/>
    <property type="molecule type" value="Genomic_DNA"/>
</dbReference>
<evidence type="ECO:0000313" key="1">
    <source>
        <dbReference type="EMBL" id="NYE04715.1"/>
    </source>
</evidence>
<organism evidence="1 2">
    <name type="scientific">Neobacillus niacini</name>
    <dbReference type="NCBI Taxonomy" id="86668"/>
    <lineage>
        <taxon>Bacteria</taxon>
        <taxon>Bacillati</taxon>
        <taxon>Bacillota</taxon>
        <taxon>Bacilli</taxon>
        <taxon>Bacillales</taxon>
        <taxon>Bacillaceae</taxon>
        <taxon>Neobacillus</taxon>
    </lineage>
</organism>
<reference evidence="2" key="1">
    <citation type="submission" date="2020-07" db="EMBL/GenBank/DDBJ databases">
        <authorList>
            <person name="Partida-Martinez L."/>
            <person name="Huntemann M."/>
            <person name="Clum A."/>
            <person name="Wang J."/>
            <person name="Palaniappan K."/>
            <person name="Ritter S."/>
            <person name="Chen I.-M."/>
            <person name="Stamatis D."/>
            <person name="Reddy T."/>
            <person name="O'Malley R."/>
            <person name="Daum C."/>
            <person name="Shapiro N."/>
            <person name="Ivanova N."/>
            <person name="Kyrpides N."/>
            <person name="Woyke T."/>
        </authorList>
    </citation>
    <scope>NUCLEOTIDE SEQUENCE [LARGE SCALE GENOMIC DNA]</scope>
    <source>
        <strain evidence="2">AT2.8</strain>
    </source>
</reference>
<evidence type="ECO:0000313" key="2">
    <source>
        <dbReference type="Proteomes" id="UP000548423"/>
    </source>
</evidence>